<evidence type="ECO:0000256" key="6">
    <source>
        <dbReference type="ARBA" id="ARBA00023002"/>
    </source>
</evidence>
<dbReference type="AlphaFoldDB" id="A0A4U1BPR4"/>
<dbReference type="InterPro" id="IPR050612">
    <property type="entry name" value="Prok_Mopterin_Oxidored"/>
</dbReference>
<dbReference type="InterPro" id="IPR006657">
    <property type="entry name" value="MoPterin_dinucl-bd_dom"/>
</dbReference>
<dbReference type="GO" id="GO:0009389">
    <property type="term" value="F:dimethyl sulfoxide reductase activity"/>
    <property type="evidence" value="ECO:0007669"/>
    <property type="project" value="InterPro"/>
</dbReference>
<keyword evidence="7" id="KW-0408">Iron</keyword>
<evidence type="ECO:0000256" key="2">
    <source>
        <dbReference type="ARBA" id="ARBA00010312"/>
    </source>
</evidence>
<proteinExistence type="inferred from homology"/>
<dbReference type="Pfam" id="PF04879">
    <property type="entry name" value="Molybdop_Fe4S4"/>
    <property type="match status" value="1"/>
</dbReference>
<dbReference type="InterPro" id="IPR006963">
    <property type="entry name" value="Mopterin_OxRdtase_4Fe-4S_dom"/>
</dbReference>
<sequence>MQRRDFLKLSAAASAVSCVTACGSKDSQTAVPEVPGPADEQISYNACLVNCGSNCPVKVITSDDTIVRVEGDYHGEDQYGSHQIRACLRGRSLKQRTYAADRLKSPMKRKAGAKRGEAIFEEISWEQAFEEIAAKVTELRDQYGPRSIFQHYGSGAYYGFHSSSCIRRALRLSGGHLNYYGNYSWAQINAATPAIIGSSTQSGSYLSELRNSDLFVGFGFNPFEIRMSGSGEQYDMLNALQDNGNLDVVLVDPRYTDTALGKEDQWLPIRPGTDGALAEAIAYQMISTGWVDANSIDFINKYAIGYDRASLEQAKLDNPDYAEHIDVEENFKDYILREGKFAGETVHTPAWAATVCGIPEQAIIELANKIMNANAPYISIGAGTNRHACGEQTVRSLYMLPILTGKIGQSGVNSGALPKNYGRGTGGMSSGSNPEKASISFFTWAEAIENGENMTYETHGVSGLEAGEKLGTNIKAVFNVSGNALINQHADINHTKAILEDDTKCELIVVCDCWMTPSAKFADYILPDTTWLETDDMAGDSYASGQLGYVTFTKSAITPLYNCKNMYEIGLGLAKAFGVEGEFSEGRTEQQWLDHMYEVTRSYNPDWNLPATYAEAQKVGVYRTFAPTTYVAMKDFVDDAAANPVNTPSGKIEIYSLAWAKKAAETTPLSDMPYDQITALPKYTVAWQGYEDADTKDDYPLQVVGYHTKGRTHSSYHNVAWLREAVEDCVWVNPADAGNFENGQMVKVTSPQGTIEVRIRITPRVIPGVVAMAQGAWYQKGANGVDVGGCSNTLTKYHPTPVSKGNPQHTIRVKLSA</sequence>
<dbReference type="GO" id="GO:0051539">
    <property type="term" value="F:4 iron, 4 sulfur cluster binding"/>
    <property type="evidence" value="ECO:0007669"/>
    <property type="project" value="UniProtKB-KW"/>
</dbReference>
<dbReference type="PROSITE" id="PS00551">
    <property type="entry name" value="MOLYBDOPTERIN_PROK_1"/>
    <property type="match status" value="1"/>
</dbReference>
<dbReference type="InterPro" id="IPR006655">
    <property type="entry name" value="Mopterin_OxRdtase_prok_CS"/>
</dbReference>
<dbReference type="Proteomes" id="UP000305675">
    <property type="component" value="Unassembled WGS sequence"/>
</dbReference>
<evidence type="ECO:0000256" key="3">
    <source>
        <dbReference type="ARBA" id="ARBA00022485"/>
    </source>
</evidence>
<accession>A0A4U1BPR4</accession>
<dbReference type="Pfam" id="PF00384">
    <property type="entry name" value="Molybdopterin"/>
    <property type="match status" value="1"/>
</dbReference>
<comment type="similarity">
    <text evidence="2">Belongs to the prokaryotic molybdopterin-containing oxidoreductase family.</text>
</comment>
<evidence type="ECO:0000256" key="4">
    <source>
        <dbReference type="ARBA" id="ARBA00022505"/>
    </source>
</evidence>
<dbReference type="GO" id="GO:0009055">
    <property type="term" value="F:electron transfer activity"/>
    <property type="evidence" value="ECO:0007669"/>
    <property type="project" value="TreeGrafter"/>
</dbReference>
<dbReference type="PANTHER" id="PTHR43742:SF3">
    <property type="entry name" value="DIMETHYL SULFOXIDE REDUCTASE DMSA"/>
    <property type="match status" value="1"/>
</dbReference>
<dbReference type="InterPro" id="IPR006656">
    <property type="entry name" value="Mopterin_OxRdtase"/>
</dbReference>
<evidence type="ECO:0000256" key="7">
    <source>
        <dbReference type="ARBA" id="ARBA00023004"/>
    </source>
</evidence>
<dbReference type="NCBIfam" id="TIGR02166">
    <property type="entry name" value="dmsA_ynfE"/>
    <property type="match status" value="1"/>
</dbReference>
<evidence type="ECO:0000256" key="8">
    <source>
        <dbReference type="ARBA" id="ARBA00023014"/>
    </source>
</evidence>
<dbReference type="Gene3D" id="2.40.40.20">
    <property type="match status" value="1"/>
</dbReference>
<evidence type="ECO:0000313" key="11">
    <source>
        <dbReference type="Proteomes" id="UP000305675"/>
    </source>
</evidence>
<keyword evidence="4" id="KW-0500">Molybdenum</keyword>
<dbReference type="Gene3D" id="3.40.228.10">
    <property type="entry name" value="Dimethylsulfoxide Reductase, domain 2"/>
    <property type="match status" value="1"/>
</dbReference>
<evidence type="ECO:0000256" key="1">
    <source>
        <dbReference type="ARBA" id="ARBA00001942"/>
    </source>
</evidence>
<dbReference type="GO" id="GO:0009061">
    <property type="term" value="P:anaerobic respiration"/>
    <property type="evidence" value="ECO:0007669"/>
    <property type="project" value="TreeGrafter"/>
</dbReference>
<reference evidence="10 11" key="1">
    <citation type="submission" date="2019-04" db="EMBL/GenBank/DDBJ databases">
        <authorList>
            <person name="Hwang J.C."/>
        </authorList>
    </citation>
    <scope>NUCLEOTIDE SEQUENCE [LARGE SCALE GENOMIC DNA]</scope>
    <source>
        <strain evidence="10 11">IMCC35002</strain>
    </source>
</reference>
<keyword evidence="8" id="KW-0411">Iron-sulfur</keyword>
<evidence type="ECO:0000256" key="5">
    <source>
        <dbReference type="ARBA" id="ARBA00022723"/>
    </source>
</evidence>
<keyword evidence="11" id="KW-1185">Reference proteome</keyword>
<name>A0A4U1BPR4_9GAMM</name>
<dbReference type="PROSITE" id="PS00490">
    <property type="entry name" value="MOLYBDOPTERIN_PROK_2"/>
    <property type="match status" value="1"/>
</dbReference>
<protein>
    <submittedName>
        <fullName evidence="10">Dimethyl sulfoxide reductase subunit A</fullName>
    </submittedName>
</protein>
<comment type="caution">
    <text evidence="10">The sequence shown here is derived from an EMBL/GenBank/DDBJ whole genome shotgun (WGS) entry which is preliminary data.</text>
</comment>
<dbReference type="GO" id="GO:0043546">
    <property type="term" value="F:molybdopterin cofactor binding"/>
    <property type="evidence" value="ECO:0007669"/>
    <property type="project" value="InterPro"/>
</dbReference>
<dbReference type="SMART" id="SM00926">
    <property type="entry name" value="Molybdop_Fe4S4"/>
    <property type="match status" value="1"/>
</dbReference>
<dbReference type="SUPFAM" id="SSF53706">
    <property type="entry name" value="Formate dehydrogenase/DMSO reductase, domains 1-3"/>
    <property type="match status" value="1"/>
</dbReference>
<dbReference type="PROSITE" id="PS51669">
    <property type="entry name" value="4FE4S_MOW_BIS_MGD"/>
    <property type="match status" value="1"/>
</dbReference>
<evidence type="ECO:0000259" key="9">
    <source>
        <dbReference type="PROSITE" id="PS51669"/>
    </source>
</evidence>
<dbReference type="RefSeq" id="WP_136862397.1">
    <property type="nucleotide sequence ID" value="NZ_SWCJ01000003.1"/>
</dbReference>
<dbReference type="Gene3D" id="2.20.25.90">
    <property type="entry name" value="ADC-like domains"/>
    <property type="match status" value="1"/>
</dbReference>
<dbReference type="InterPro" id="IPR027467">
    <property type="entry name" value="MopterinOxRdtase_cofactor_BS"/>
</dbReference>
<organism evidence="10 11">
    <name type="scientific">Ferrimonas aestuarii</name>
    <dbReference type="NCBI Taxonomy" id="2569539"/>
    <lineage>
        <taxon>Bacteria</taxon>
        <taxon>Pseudomonadati</taxon>
        <taxon>Pseudomonadota</taxon>
        <taxon>Gammaproteobacteria</taxon>
        <taxon>Alteromonadales</taxon>
        <taxon>Ferrimonadaceae</taxon>
        <taxon>Ferrimonas</taxon>
    </lineage>
</organism>
<dbReference type="InterPro" id="IPR009010">
    <property type="entry name" value="Asp_de-COase-like_dom_sf"/>
</dbReference>
<feature type="domain" description="4Fe-4S Mo/W bis-MGD-type" evidence="9">
    <location>
        <begin position="40"/>
        <end position="101"/>
    </location>
</feature>
<dbReference type="EMBL" id="SWCJ01000003">
    <property type="protein sequence ID" value="TKB56593.1"/>
    <property type="molecule type" value="Genomic_DNA"/>
</dbReference>
<dbReference type="Pfam" id="PF01568">
    <property type="entry name" value="Molydop_binding"/>
    <property type="match status" value="1"/>
</dbReference>
<evidence type="ECO:0000313" key="10">
    <source>
        <dbReference type="EMBL" id="TKB56593.1"/>
    </source>
</evidence>
<keyword evidence="3" id="KW-0004">4Fe-4S</keyword>
<gene>
    <name evidence="10" type="ORF">FCL42_05520</name>
</gene>
<dbReference type="GO" id="GO:0030151">
    <property type="term" value="F:molybdenum ion binding"/>
    <property type="evidence" value="ECO:0007669"/>
    <property type="project" value="InterPro"/>
</dbReference>
<dbReference type="GO" id="GO:0030288">
    <property type="term" value="C:outer membrane-bounded periplasmic space"/>
    <property type="evidence" value="ECO:0007669"/>
    <property type="project" value="TreeGrafter"/>
</dbReference>
<keyword evidence="6" id="KW-0560">Oxidoreductase</keyword>
<dbReference type="OrthoDB" id="9815647at2"/>
<keyword evidence="5" id="KW-0479">Metal-binding</keyword>
<dbReference type="SUPFAM" id="SSF50692">
    <property type="entry name" value="ADC-like"/>
    <property type="match status" value="1"/>
</dbReference>
<dbReference type="Gene3D" id="3.40.50.740">
    <property type="match status" value="1"/>
</dbReference>
<comment type="cofactor">
    <cofactor evidence="1">
        <name>Mo-bis(molybdopterin guanine dinucleotide)</name>
        <dbReference type="ChEBI" id="CHEBI:60539"/>
    </cofactor>
</comment>
<dbReference type="InterPro" id="IPR011888">
    <property type="entry name" value="Anaer_DMSO_reductase"/>
</dbReference>
<dbReference type="PANTHER" id="PTHR43742">
    <property type="entry name" value="TRIMETHYLAMINE-N-OXIDE REDUCTASE"/>
    <property type="match status" value="1"/>
</dbReference>